<feature type="domain" description="Response regulatory" evidence="7">
    <location>
        <begin position="2"/>
        <end position="122"/>
    </location>
</feature>
<dbReference type="PANTHER" id="PTHR43214:SF24">
    <property type="entry name" value="TRANSCRIPTIONAL REGULATORY PROTEIN NARL-RELATED"/>
    <property type="match status" value="1"/>
</dbReference>
<dbReference type="EMBL" id="SZZH01000004">
    <property type="protein sequence ID" value="TKV57847.1"/>
    <property type="molecule type" value="Genomic_DNA"/>
</dbReference>
<evidence type="ECO:0000259" key="7">
    <source>
        <dbReference type="PROSITE" id="PS50110"/>
    </source>
</evidence>
<evidence type="ECO:0000313" key="8">
    <source>
        <dbReference type="EMBL" id="TKV57847.1"/>
    </source>
</evidence>
<keyword evidence="1 5" id="KW-0597">Phosphoprotein</keyword>
<dbReference type="InterPro" id="IPR001789">
    <property type="entry name" value="Sig_transdc_resp-reg_receiver"/>
</dbReference>
<dbReference type="PANTHER" id="PTHR43214">
    <property type="entry name" value="TWO-COMPONENT RESPONSE REGULATOR"/>
    <property type="match status" value="1"/>
</dbReference>
<dbReference type="PROSITE" id="PS50043">
    <property type="entry name" value="HTH_LUXR_2"/>
    <property type="match status" value="1"/>
</dbReference>
<dbReference type="SUPFAM" id="SSF46894">
    <property type="entry name" value="C-terminal effector domain of the bipartite response regulators"/>
    <property type="match status" value="1"/>
</dbReference>
<dbReference type="GO" id="GO:0000160">
    <property type="term" value="P:phosphorelay signal transduction system"/>
    <property type="evidence" value="ECO:0007669"/>
    <property type="project" value="InterPro"/>
</dbReference>
<dbReference type="PROSITE" id="PS00622">
    <property type="entry name" value="HTH_LUXR_1"/>
    <property type="match status" value="1"/>
</dbReference>
<dbReference type="Proteomes" id="UP000306985">
    <property type="component" value="Unassembled WGS sequence"/>
</dbReference>
<keyword evidence="2" id="KW-0805">Transcription regulation</keyword>
<feature type="modified residue" description="4-aspartylphosphate" evidence="5">
    <location>
        <position position="52"/>
    </location>
</feature>
<dbReference type="PROSITE" id="PS50110">
    <property type="entry name" value="RESPONSE_REGULATORY"/>
    <property type="match status" value="1"/>
</dbReference>
<dbReference type="CDD" id="cd06170">
    <property type="entry name" value="LuxR_C_like"/>
    <property type="match status" value="1"/>
</dbReference>
<comment type="caution">
    <text evidence="8">The sequence shown here is derived from an EMBL/GenBank/DDBJ whole genome shotgun (WGS) entry which is preliminary data.</text>
</comment>
<keyword evidence="3" id="KW-0238">DNA-binding</keyword>
<dbReference type="SUPFAM" id="SSF52172">
    <property type="entry name" value="CheY-like"/>
    <property type="match status" value="1"/>
</dbReference>
<evidence type="ECO:0000256" key="1">
    <source>
        <dbReference type="ARBA" id="ARBA00022553"/>
    </source>
</evidence>
<evidence type="ECO:0000259" key="6">
    <source>
        <dbReference type="PROSITE" id="PS50043"/>
    </source>
</evidence>
<evidence type="ECO:0000256" key="3">
    <source>
        <dbReference type="ARBA" id="ARBA00023125"/>
    </source>
</evidence>
<sequence>MRVVIAEDQVLLRDGLVRLLRASGHEVVAQVGDARSLVTAVNDGRPDLVLADIRMPPDHLDDGARAVAELRRRFPTLAALMLSDLADPGLLAMLLRDGAQAFGYLLKDRVLDTTTFLHDLRAVATGGTVIDPAVVDGFVRRDGGRLAVLTEREREVLGHVAAGRSNAGIAAALFISRRTVDAHLRAVFDKLDLAADPDDNQRVRAVVTWLTAGPSSAGARSDNTR</sequence>
<evidence type="ECO:0000313" key="9">
    <source>
        <dbReference type="Proteomes" id="UP000306985"/>
    </source>
</evidence>
<dbReference type="GO" id="GO:0003677">
    <property type="term" value="F:DNA binding"/>
    <property type="evidence" value="ECO:0007669"/>
    <property type="project" value="UniProtKB-KW"/>
</dbReference>
<dbReference type="AlphaFoldDB" id="A0A4U6QCJ5"/>
<dbReference type="Pfam" id="PF00196">
    <property type="entry name" value="GerE"/>
    <property type="match status" value="1"/>
</dbReference>
<reference evidence="8 9" key="1">
    <citation type="submission" date="2019-05" db="EMBL/GenBank/DDBJ databases">
        <title>Nakamurella sp. N5BH11, whole genome shotgun sequence.</title>
        <authorList>
            <person name="Tuo L."/>
        </authorList>
    </citation>
    <scope>NUCLEOTIDE SEQUENCE [LARGE SCALE GENOMIC DNA]</scope>
    <source>
        <strain evidence="8 9">N5BH11</strain>
    </source>
</reference>
<dbReference type="InterPro" id="IPR000792">
    <property type="entry name" value="Tscrpt_reg_LuxR_C"/>
</dbReference>
<accession>A0A4U6QCJ5</accession>
<dbReference type="InterPro" id="IPR058245">
    <property type="entry name" value="NreC/VraR/RcsB-like_REC"/>
</dbReference>
<dbReference type="CDD" id="cd17535">
    <property type="entry name" value="REC_NarL-like"/>
    <property type="match status" value="1"/>
</dbReference>
<dbReference type="PRINTS" id="PR00038">
    <property type="entry name" value="HTHLUXR"/>
</dbReference>
<proteinExistence type="predicted"/>
<protein>
    <submittedName>
        <fullName evidence="8">Response regulator transcription factor</fullName>
    </submittedName>
</protein>
<dbReference type="RefSeq" id="WP_137450931.1">
    <property type="nucleotide sequence ID" value="NZ_SZZH01000004.1"/>
</dbReference>
<dbReference type="InterPro" id="IPR039420">
    <property type="entry name" value="WalR-like"/>
</dbReference>
<dbReference type="SMART" id="SM00421">
    <property type="entry name" value="HTH_LUXR"/>
    <property type="match status" value="1"/>
</dbReference>
<organism evidence="8 9">
    <name type="scientific">Nakamurella flava</name>
    <dbReference type="NCBI Taxonomy" id="2576308"/>
    <lineage>
        <taxon>Bacteria</taxon>
        <taxon>Bacillati</taxon>
        <taxon>Actinomycetota</taxon>
        <taxon>Actinomycetes</taxon>
        <taxon>Nakamurellales</taxon>
        <taxon>Nakamurellaceae</taxon>
        <taxon>Nakamurella</taxon>
    </lineage>
</organism>
<dbReference type="OrthoDB" id="3519926at2"/>
<evidence type="ECO:0000256" key="2">
    <source>
        <dbReference type="ARBA" id="ARBA00023015"/>
    </source>
</evidence>
<keyword evidence="9" id="KW-1185">Reference proteome</keyword>
<feature type="domain" description="HTH luxR-type" evidence="6">
    <location>
        <begin position="142"/>
        <end position="207"/>
    </location>
</feature>
<evidence type="ECO:0000256" key="4">
    <source>
        <dbReference type="ARBA" id="ARBA00023163"/>
    </source>
</evidence>
<evidence type="ECO:0000256" key="5">
    <source>
        <dbReference type="PROSITE-ProRule" id="PRU00169"/>
    </source>
</evidence>
<dbReference type="Gene3D" id="3.40.50.2300">
    <property type="match status" value="1"/>
</dbReference>
<dbReference type="Pfam" id="PF00072">
    <property type="entry name" value="Response_reg"/>
    <property type="match status" value="1"/>
</dbReference>
<keyword evidence="4" id="KW-0804">Transcription</keyword>
<dbReference type="GO" id="GO:0006355">
    <property type="term" value="P:regulation of DNA-templated transcription"/>
    <property type="evidence" value="ECO:0007669"/>
    <property type="project" value="InterPro"/>
</dbReference>
<gene>
    <name evidence="8" type="ORF">FDO65_17110</name>
</gene>
<dbReference type="InterPro" id="IPR011006">
    <property type="entry name" value="CheY-like_superfamily"/>
</dbReference>
<dbReference type="InterPro" id="IPR016032">
    <property type="entry name" value="Sig_transdc_resp-reg_C-effctor"/>
</dbReference>
<name>A0A4U6QCJ5_9ACTN</name>
<dbReference type="SMART" id="SM00448">
    <property type="entry name" value="REC"/>
    <property type="match status" value="1"/>
</dbReference>